<dbReference type="RefSeq" id="WP_130427826.1">
    <property type="nucleotide sequence ID" value="NZ_CP035949.1"/>
</dbReference>
<keyword evidence="1" id="KW-0812">Transmembrane</keyword>
<keyword evidence="3" id="KW-1185">Reference proteome</keyword>
<protein>
    <submittedName>
        <fullName evidence="2">Uncharacterized protein</fullName>
    </submittedName>
</protein>
<dbReference type="Proteomes" id="UP000289726">
    <property type="component" value="Chromosome"/>
</dbReference>
<evidence type="ECO:0000313" key="3">
    <source>
        <dbReference type="Proteomes" id="UP000289726"/>
    </source>
</evidence>
<keyword evidence="1" id="KW-0472">Membrane</keyword>
<dbReference type="AlphaFoldDB" id="A0A4P6MEC3"/>
<sequence length="226" mass="26412">MLKTNNKETKVFFSPLQKHIIASTLLGFTIVLEFAYDKLGIAKMGANIGSFIKISILPLILIGFLLGKKHSFLFCTFYALFHLFKAIFLSESTNILAYMQAQQMRSLQQIAVLLLDYFLVDLSYSLSFVFYTPNLKYFDNYKSILLNLLIVSTSVFAFKCLASYFIWLPLIANKQNYFPFLAPLINYPIIWCFCYNLIPVFATFIFIFIFLFFLNPRIKTYLNYYR</sequence>
<feature type="transmembrane region" description="Helical" evidence="1">
    <location>
        <begin position="187"/>
        <end position="214"/>
    </location>
</feature>
<feature type="transmembrane region" description="Helical" evidence="1">
    <location>
        <begin position="144"/>
        <end position="167"/>
    </location>
</feature>
<feature type="transmembrane region" description="Helical" evidence="1">
    <location>
        <begin position="110"/>
        <end position="132"/>
    </location>
</feature>
<keyword evidence="1" id="KW-1133">Transmembrane helix</keyword>
<feature type="transmembrane region" description="Helical" evidence="1">
    <location>
        <begin position="48"/>
        <end position="67"/>
    </location>
</feature>
<gene>
    <name evidence="2" type="ORF">EXT02_02180</name>
</gene>
<dbReference type="EMBL" id="CP035949">
    <property type="protein sequence ID" value="QBF23981.1"/>
    <property type="molecule type" value="Genomic_DNA"/>
</dbReference>
<feature type="transmembrane region" description="Helical" evidence="1">
    <location>
        <begin position="20"/>
        <end position="36"/>
    </location>
</feature>
<evidence type="ECO:0000313" key="2">
    <source>
        <dbReference type="EMBL" id="QBF23981.1"/>
    </source>
</evidence>
<accession>A0A4P6MEC3</accession>
<feature type="transmembrane region" description="Helical" evidence="1">
    <location>
        <begin position="72"/>
        <end position="90"/>
    </location>
</feature>
<name>A0A4P6MEC3_9MOLU</name>
<reference evidence="2 3" key="1">
    <citation type="submission" date="2019-02" db="EMBL/GenBank/DDBJ databases">
        <title>Draft Genome Sequence of Maize Bushy Stunt-like Phytoplasma group 16SrI-B (Aster yellows) in South Africa.</title>
        <authorList>
            <person name="Coetzee B."/>
            <person name="Douglas-Smit N."/>
            <person name="Maree H.J."/>
            <person name="Burger J.T."/>
            <person name="Kruger K."/>
            <person name="Pietersen G."/>
        </authorList>
    </citation>
    <scope>NUCLEOTIDE SEQUENCE [LARGE SCALE GENOMIC DNA]</scope>
    <source>
        <strain evidence="2 3">De Villa</strain>
    </source>
</reference>
<dbReference type="Gene3D" id="1.10.1760.20">
    <property type="match status" value="1"/>
</dbReference>
<organism evidence="2 3">
    <name type="scientific">'Catharanthus roseus' aster yellows phytoplasma</name>
    <dbReference type="NCBI Taxonomy" id="1193712"/>
    <lineage>
        <taxon>Bacteria</taxon>
        <taxon>Bacillati</taxon>
        <taxon>Mycoplasmatota</taxon>
        <taxon>Mollicutes</taxon>
        <taxon>Acholeplasmatales</taxon>
        <taxon>Acholeplasmataceae</taxon>
        <taxon>Candidatus Phytoplasma</taxon>
        <taxon>16SrI (Aster yellows group)</taxon>
    </lineage>
</organism>
<evidence type="ECO:0000256" key="1">
    <source>
        <dbReference type="SAM" id="Phobius"/>
    </source>
</evidence>
<proteinExistence type="predicted"/>